<feature type="domain" description="Carboxyltransferase" evidence="4">
    <location>
        <begin position="8"/>
        <end position="224"/>
    </location>
</feature>
<dbReference type="NCBIfam" id="TIGR00370">
    <property type="entry name" value="5-oxoprolinase subunit PxpB"/>
    <property type="match status" value="1"/>
</dbReference>
<evidence type="ECO:0000259" key="4">
    <source>
        <dbReference type="SMART" id="SM00796"/>
    </source>
</evidence>
<dbReference type="SUPFAM" id="SSF50891">
    <property type="entry name" value="Cyclophilin-like"/>
    <property type="match status" value="1"/>
</dbReference>
<dbReference type="InterPro" id="IPR010016">
    <property type="entry name" value="PxpB"/>
</dbReference>
<dbReference type="InterPro" id="IPR029000">
    <property type="entry name" value="Cyclophilin-like_dom_sf"/>
</dbReference>
<dbReference type="GO" id="GO:0005524">
    <property type="term" value="F:ATP binding"/>
    <property type="evidence" value="ECO:0007669"/>
    <property type="project" value="UniProtKB-KW"/>
</dbReference>
<keyword evidence="1" id="KW-0547">Nucleotide-binding</keyword>
<evidence type="ECO:0000256" key="2">
    <source>
        <dbReference type="ARBA" id="ARBA00022801"/>
    </source>
</evidence>
<accession>A0A561DCI6</accession>
<gene>
    <name evidence="5" type="ORF">FB550_106171</name>
</gene>
<evidence type="ECO:0000256" key="3">
    <source>
        <dbReference type="ARBA" id="ARBA00022840"/>
    </source>
</evidence>
<evidence type="ECO:0000313" key="5">
    <source>
        <dbReference type="EMBL" id="TWE01116.1"/>
    </source>
</evidence>
<name>A0A561DCI6_9BACI</name>
<comment type="caution">
    <text evidence="5">The sequence shown here is derived from an EMBL/GenBank/DDBJ whole genome shotgun (WGS) entry which is preliminary data.</text>
</comment>
<reference evidence="5 6" key="1">
    <citation type="submission" date="2019-06" db="EMBL/GenBank/DDBJ databases">
        <title>Sorghum-associated microbial communities from plants grown in Nebraska, USA.</title>
        <authorList>
            <person name="Schachtman D."/>
        </authorList>
    </citation>
    <scope>NUCLEOTIDE SEQUENCE [LARGE SCALE GENOMIC DNA]</scope>
    <source>
        <strain evidence="5 6">2482</strain>
    </source>
</reference>
<sequence length="248" mass="27449">MSCSITEAIIKPLGDSALIVQLGDELNPATHQKVQALSALLDHPFDGFVESVPAFTNITIYYNPVVVHHSLMNNDKNHHSPMTPFQKVSLVVNDLLRQMDEKQVFGGKLVEIPVLYGGEYGPDLDDVASFHKMSPEEVIRIHTKNECLVYMLGFAPGFPFMGGMDERIATPRKKSPRSSIVPGSVGIAGKQTGIYPLETPGGWQIIGRTPLDLFQPDLTPPTSLKAGDRIKFFQISPEQYKAYKEQNK</sequence>
<dbReference type="Gene3D" id="3.30.1360.40">
    <property type="match status" value="1"/>
</dbReference>
<dbReference type="RefSeq" id="WP_144565722.1">
    <property type="nucleotide sequence ID" value="NZ_VIVN01000006.1"/>
</dbReference>
<keyword evidence="3" id="KW-0067">ATP-binding</keyword>
<evidence type="ECO:0000313" key="6">
    <source>
        <dbReference type="Proteomes" id="UP000319671"/>
    </source>
</evidence>
<keyword evidence="2" id="KW-0378">Hydrolase</keyword>
<dbReference type="Pfam" id="PF02682">
    <property type="entry name" value="CT_C_D"/>
    <property type="match status" value="1"/>
</dbReference>
<dbReference type="AlphaFoldDB" id="A0A561DCI6"/>
<dbReference type="Proteomes" id="UP000319671">
    <property type="component" value="Unassembled WGS sequence"/>
</dbReference>
<organism evidence="5 6">
    <name type="scientific">Neobacillus bataviensis</name>
    <dbReference type="NCBI Taxonomy" id="220685"/>
    <lineage>
        <taxon>Bacteria</taxon>
        <taxon>Bacillati</taxon>
        <taxon>Bacillota</taxon>
        <taxon>Bacilli</taxon>
        <taxon>Bacillales</taxon>
        <taxon>Bacillaceae</taxon>
        <taxon>Neobacillus</taxon>
    </lineage>
</organism>
<dbReference type="EMBL" id="VIVN01000006">
    <property type="protein sequence ID" value="TWE01116.1"/>
    <property type="molecule type" value="Genomic_DNA"/>
</dbReference>
<protein>
    <submittedName>
        <fullName evidence="5">Inhibitor of KinA</fullName>
    </submittedName>
</protein>
<dbReference type="PANTHER" id="PTHR34698">
    <property type="entry name" value="5-OXOPROLINASE SUBUNIT B"/>
    <property type="match status" value="1"/>
</dbReference>
<dbReference type="InterPro" id="IPR003833">
    <property type="entry name" value="CT_C_D"/>
</dbReference>
<keyword evidence="6" id="KW-1185">Reference proteome</keyword>
<evidence type="ECO:0000256" key="1">
    <source>
        <dbReference type="ARBA" id="ARBA00022741"/>
    </source>
</evidence>
<dbReference type="Gene3D" id="2.40.100.10">
    <property type="entry name" value="Cyclophilin-like"/>
    <property type="match status" value="1"/>
</dbReference>
<dbReference type="SUPFAM" id="SSF160467">
    <property type="entry name" value="PH0987 N-terminal domain-like"/>
    <property type="match status" value="1"/>
</dbReference>
<dbReference type="SMART" id="SM00796">
    <property type="entry name" value="AHS1"/>
    <property type="match status" value="1"/>
</dbReference>
<dbReference type="GO" id="GO:0016787">
    <property type="term" value="F:hydrolase activity"/>
    <property type="evidence" value="ECO:0007669"/>
    <property type="project" value="UniProtKB-KW"/>
</dbReference>
<proteinExistence type="predicted"/>
<dbReference type="PANTHER" id="PTHR34698:SF2">
    <property type="entry name" value="5-OXOPROLINASE SUBUNIT B"/>
    <property type="match status" value="1"/>
</dbReference>